<dbReference type="AlphaFoldDB" id="A0A2N0TN87"/>
<dbReference type="RefSeq" id="WP_079713069.1">
    <property type="nucleotide sequence ID" value="NZ_FUZC01000007.1"/>
</dbReference>
<keyword evidence="2" id="KW-0808">Transferase</keyword>
<dbReference type="SUPFAM" id="SSF53756">
    <property type="entry name" value="UDP-Glycosyltransferase/glycogen phosphorylase"/>
    <property type="match status" value="1"/>
</dbReference>
<sequence length="356" mass="40464">MNIVIIGLSITSSWGNGHATTYRSLLKALSARGHEIHFLERDVPYYAQHRDLPNPSFCKVNLYKDLEELKKGHTHLIESADVVIVGSYVPEGVAVGNWVIDSAKGLKAFYDIDTPVTLGKLEKKDYEYITPELIAKYDLYLSFSGGTVLEFLEEKYGSPRAKDLFCSVDPDLYYPNQKEEEYLLGYLGTYSKDRQSTLSKLLFETAWNYPNEKFILAGSQFPDKLHWPTNLNHIDHLPPAEHCNFYNSQRYTINVTRADMIKFGHSPSVRLFEAAACGVPIISDFWEGIDDIFSIEKEILIAKDAKDVACFIEEINESERLALAENAREKVLIHHTSQARAKQLEAHINEVLQPSQ</sequence>
<dbReference type="Pfam" id="PF13524">
    <property type="entry name" value="Glyco_trans_1_2"/>
    <property type="match status" value="1"/>
</dbReference>
<dbReference type="Gene3D" id="3.40.50.2000">
    <property type="entry name" value="Glycogen Phosphorylase B"/>
    <property type="match status" value="1"/>
</dbReference>
<protein>
    <submittedName>
        <fullName evidence="2">Glycosyltransferase</fullName>
    </submittedName>
</protein>
<dbReference type="Proteomes" id="UP000232673">
    <property type="component" value="Unassembled WGS sequence"/>
</dbReference>
<dbReference type="OrthoDB" id="9813806at2"/>
<evidence type="ECO:0000313" key="3">
    <source>
        <dbReference type="Proteomes" id="UP000232673"/>
    </source>
</evidence>
<proteinExistence type="predicted"/>
<keyword evidence="3" id="KW-1185">Reference proteome</keyword>
<dbReference type="InterPro" id="IPR055259">
    <property type="entry name" value="YkvP/CgeB_Glyco_trans-like"/>
</dbReference>
<accession>A0A2N0TN87</accession>
<feature type="domain" description="Spore protein YkvP/CgeB glycosyl transferase-like" evidence="1">
    <location>
        <begin position="200"/>
        <end position="345"/>
    </location>
</feature>
<name>A0A2N0TN87_9FLAO</name>
<dbReference type="EMBL" id="LKTS01000047">
    <property type="protein sequence ID" value="PKD16209.1"/>
    <property type="molecule type" value="Genomic_DNA"/>
</dbReference>
<evidence type="ECO:0000313" key="2">
    <source>
        <dbReference type="EMBL" id="PKD16209.1"/>
    </source>
</evidence>
<organism evidence="2 3">
    <name type="scientific">Salegentibacter salinarum</name>
    <dbReference type="NCBI Taxonomy" id="447422"/>
    <lineage>
        <taxon>Bacteria</taxon>
        <taxon>Pseudomonadati</taxon>
        <taxon>Bacteroidota</taxon>
        <taxon>Flavobacteriia</taxon>
        <taxon>Flavobacteriales</taxon>
        <taxon>Flavobacteriaceae</taxon>
        <taxon>Salegentibacter</taxon>
    </lineage>
</organism>
<dbReference type="GO" id="GO:0016740">
    <property type="term" value="F:transferase activity"/>
    <property type="evidence" value="ECO:0007669"/>
    <property type="project" value="UniProtKB-KW"/>
</dbReference>
<comment type="caution">
    <text evidence="2">The sequence shown here is derived from an EMBL/GenBank/DDBJ whole genome shotgun (WGS) entry which is preliminary data.</text>
</comment>
<reference evidence="2 3" key="1">
    <citation type="submission" date="2015-10" db="EMBL/GenBank/DDBJ databases">
        <title>Draft genome sequence of Salegentibacter salinarum KCTC 12975.</title>
        <authorList>
            <person name="Lin W."/>
            <person name="Zheng Q."/>
        </authorList>
    </citation>
    <scope>NUCLEOTIDE SEQUENCE [LARGE SCALE GENOMIC DNA]</scope>
    <source>
        <strain evidence="2 3">KCTC 12975</strain>
    </source>
</reference>
<gene>
    <name evidence="2" type="ORF">APR41_10505</name>
</gene>
<dbReference type="STRING" id="447422.SAMN05660903_02003"/>
<evidence type="ECO:0000259" key="1">
    <source>
        <dbReference type="Pfam" id="PF13524"/>
    </source>
</evidence>